<dbReference type="Proteomes" id="UP001519289">
    <property type="component" value="Unassembled WGS sequence"/>
</dbReference>
<accession>A0ABS4JM73</accession>
<evidence type="ECO:0000256" key="2">
    <source>
        <dbReference type="ARBA" id="ARBA00022438"/>
    </source>
</evidence>
<evidence type="ECO:0000313" key="7">
    <source>
        <dbReference type="EMBL" id="MBP2016645.1"/>
    </source>
</evidence>
<organism evidence="7 8">
    <name type="scientific">Symbiobacterium terraclitae</name>
    <dbReference type="NCBI Taxonomy" id="557451"/>
    <lineage>
        <taxon>Bacteria</taxon>
        <taxon>Bacillati</taxon>
        <taxon>Bacillota</taxon>
        <taxon>Clostridia</taxon>
        <taxon>Eubacteriales</taxon>
        <taxon>Symbiobacteriaceae</taxon>
        <taxon>Symbiobacterium</taxon>
    </lineage>
</organism>
<protein>
    <submittedName>
        <fullName evidence="7">Aminopeptidase FrvX</fullName>
    </submittedName>
</protein>
<evidence type="ECO:0000256" key="6">
    <source>
        <dbReference type="PIRNR" id="PIRNR001123"/>
    </source>
</evidence>
<dbReference type="InterPro" id="IPR008007">
    <property type="entry name" value="Peptidase_M42"/>
</dbReference>
<evidence type="ECO:0000313" key="8">
    <source>
        <dbReference type="Proteomes" id="UP001519289"/>
    </source>
</evidence>
<dbReference type="Gene3D" id="3.40.630.10">
    <property type="entry name" value="Zn peptidases"/>
    <property type="match status" value="1"/>
</dbReference>
<proteinExistence type="inferred from homology"/>
<reference evidence="7 8" key="1">
    <citation type="submission" date="2021-03" db="EMBL/GenBank/DDBJ databases">
        <title>Genomic Encyclopedia of Type Strains, Phase IV (KMG-IV): sequencing the most valuable type-strain genomes for metagenomic binning, comparative biology and taxonomic classification.</title>
        <authorList>
            <person name="Goeker M."/>
        </authorList>
    </citation>
    <scope>NUCLEOTIDE SEQUENCE [LARGE SCALE GENOMIC DNA]</scope>
    <source>
        <strain evidence="7 8">DSM 27138</strain>
    </source>
</reference>
<keyword evidence="2 7" id="KW-0031">Aminopeptidase</keyword>
<name>A0ABS4JM73_9FIRM</name>
<comment type="similarity">
    <text evidence="1 6">Belongs to the peptidase M42 family.</text>
</comment>
<comment type="caution">
    <text evidence="7">The sequence shown here is derived from an EMBL/GenBank/DDBJ whole genome shotgun (WGS) entry which is preliminary data.</text>
</comment>
<dbReference type="GO" id="GO:0004177">
    <property type="term" value="F:aminopeptidase activity"/>
    <property type="evidence" value="ECO:0007669"/>
    <property type="project" value="UniProtKB-KW"/>
</dbReference>
<dbReference type="PIRSF" id="PIRSF001123">
    <property type="entry name" value="PepA_GA"/>
    <property type="match status" value="1"/>
</dbReference>
<evidence type="ECO:0000256" key="1">
    <source>
        <dbReference type="ARBA" id="ARBA00006272"/>
    </source>
</evidence>
<keyword evidence="8" id="KW-1185">Reference proteome</keyword>
<keyword evidence="5" id="KW-0378">Hydrolase</keyword>
<dbReference type="Pfam" id="PF05343">
    <property type="entry name" value="Peptidase_M42"/>
    <property type="match status" value="1"/>
</dbReference>
<dbReference type="PANTHER" id="PTHR32481:SF7">
    <property type="entry name" value="AMINOPEPTIDASE YHFE-RELATED"/>
    <property type="match status" value="1"/>
</dbReference>
<dbReference type="SUPFAM" id="SSF53187">
    <property type="entry name" value="Zn-dependent exopeptidases"/>
    <property type="match status" value="1"/>
</dbReference>
<dbReference type="InterPro" id="IPR051464">
    <property type="entry name" value="Peptidase_M42_aminopept"/>
</dbReference>
<gene>
    <name evidence="7" type="ORF">J2Z79_000018</name>
</gene>
<dbReference type="RefSeq" id="WP_245301772.1">
    <property type="nucleotide sequence ID" value="NZ_JAGGLG010000001.1"/>
</dbReference>
<dbReference type="PANTHER" id="PTHR32481">
    <property type="entry name" value="AMINOPEPTIDASE"/>
    <property type="match status" value="1"/>
</dbReference>
<dbReference type="CDD" id="cd05657">
    <property type="entry name" value="M42_glucanase_like"/>
    <property type="match status" value="1"/>
</dbReference>
<dbReference type="SUPFAM" id="SSF101821">
    <property type="entry name" value="Aminopeptidase/glucanase lid domain"/>
    <property type="match status" value="1"/>
</dbReference>
<evidence type="ECO:0000256" key="3">
    <source>
        <dbReference type="ARBA" id="ARBA00022670"/>
    </source>
</evidence>
<keyword evidence="4" id="KW-0479">Metal-binding</keyword>
<evidence type="ECO:0000256" key="4">
    <source>
        <dbReference type="ARBA" id="ARBA00022723"/>
    </source>
</evidence>
<keyword evidence="3" id="KW-0645">Protease</keyword>
<dbReference type="Gene3D" id="2.40.30.40">
    <property type="entry name" value="Peptidase M42, domain 2"/>
    <property type="match status" value="1"/>
</dbReference>
<sequence length="346" mass="37334">MANIDVPYMAAQTVALCRIPSPTGFTAAAIDYVARALEQMGVACRRTRKGALLATLPGRDDAEHRAVAAHVDTLGAMVKEIKPNGRLKLTRVGGFSGHSIEGEYCLVHTARGTTVSGTILVTKASTHVHGEEHHKQERTEANLEVRLDAPVRNREDVLALGIQVGDFISFDPRTVQTDTGFIKSRHLDDKACVAVILGVVRAMQEGGLKPAHTTHFFFSNYEEVGHGAAGAFPDAVTEVIALDMAAVGEGQTSDEYAVTICVKDSSGPYDYELSRRLQQIAADEGLNYRIDIYPYYGSDASAALRAGGQFRAALVGPGIDASHSYERVHVDALEQTARLLLAYLTR</sequence>
<dbReference type="EMBL" id="JAGGLG010000001">
    <property type="protein sequence ID" value="MBP2016645.1"/>
    <property type="molecule type" value="Genomic_DNA"/>
</dbReference>
<evidence type="ECO:0000256" key="5">
    <source>
        <dbReference type="ARBA" id="ARBA00022801"/>
    </source>
</evidence>
<dbReference type="InterPro" id="IPR023367">
    <property type="entry name" value="Peptidase_M42_dom2"/>
</dbReference>